<evidence type="ECO:0000259" key="2">
    <source>
        <dbReference type="Pfam" id="PF01558"/>
    </source>
</evidence>
<feature type="domain" description="Pyruvate/ketoisovalerate oxidoreductase catalytic" evidence="2">
    <location>
        <begin position="13"/>
        <end position="184"/>
    </location>
</feature>
<name>A0A398D3H7_9BACT</name>
<evidence type="ECO:0000313" key="3">
    <source>
        <dbReference type="EMBL" id="RIE05634.1"/>
    </source>
</evidence>
<dbReference type="InterPro" id="IPR011894">
    <property type="entry name" value="PorC_KorC"/>
</dbReference>
<comment type="caution">
    <text evidence="3">The sequence shown here is derived from an EMBL/GenBank/DDBJ whole genome shotgun (WGS) entry which is preliminary data.</text>
</comment>
<organism evidence="3 4">
    <name type="scientific">Candidatus Cryosericum terrychapinii</name>
    <dbReference type="NCBI Taxonomy" id="2290919"/>
    <lineage>
        <taxon>Bacteria</taxon>
        <taxon>Pseudomonadati</taxon>
        <taxon>Caldisericota/Cryosericota group</taxon>
        <taxon>Candidatus Cryosericota</taxon>
        <taxon>Candidatus Cryosericia</taxon>
        <taxon>Candidatus Cryosericales</taxon>
        <taxon>Candidatus Cryosericaceae</taxon>
        <taxon>Candidatus Cryosericum</taxon>
    </lineage>
</organism>
<dbReference type="NCBIfam" id="TIGR02175">
    <property type="entry name" value="PorC_KorC"/>
    <property type="match status" value="1"/>
</dbReference>
<keyword evidence="3" id="KW-0670">Pyruvate</keyword>
<dbReference type="InterPro" id="IPR019752">
    <property type="entry name" value="Pyrv/ketoisovalerate_OxRed_cat"/>
</dbReference>
<dbReference type="SUPFAM" id="SSF53323">
    <property type="entry name" value="Pyruvate-ferredoxin oxidoreductase, PFOR, domain III"/>
    <property type="match status" value="1"/>
</dbReference>
<protein>
    <submittedName>
        <fullName evidence="3">Pyruvate synthase</fullName>
    </submittedName>
</protein>
<sequence>MKEVYEVRMHGRAGQGAKSGSQLLAEAAFKEGKYIQSFPEYGSERRGAPTVSYTKIAEKVLKSHEPIVTPDVVMVLDFGIMRSILVAAGLPDTGILIVNTKVCSTEIKKLAQFNGTLYGVDATGISLELLGMDTPNVPMLGALVKLTGIVKMESLEYVLREHFLPKIGEEKVQKNISMLRRGYEEVFK</sequence>
<dbReference type="Pfam" id="PF01558">
    <property type="entry name" value="POR"/>
    <property type="match status" value="1"/>
</dbReference>
<dbReference type="Gene3D" id="3.40.920.10">
    <property type="entry name" value="Pyruvate-ferredoxin oxidoreductase, PFOR, domain III"/>
    <property type="match status" value="1"/>
</dbReference>
<dbReference type="Proteomes" id="UP000266328">
    <property type="component" value="Unassembled WGS sequence"/>
</dbReference>
<keyword evidence="1" id="KW-0560">Oxidoreductase</keyword>
<evidence type="ECO:0000256" key="1">
    <source>
        <dbReference type="ARBA" id="ARBA00023002"/>
    </source>
</evidence>
<dbReference type="InterPro" id="IPR002869">
    <property type="entry name" value="Pyrv_flavodox_OxRed_cen"/>
</dbReference>
<dbReference type="RefSeq" id="WP_119089592.1">
    <property type="nucleotide sequence ID" value="NZ_QXIS01000034.1"/>
</dbReference>
<dbReference type="PANTHER" id="PTHR43366">
    <property type="entry name" value="PYRUVATE SYNTHASE SUBUNIT PORC"/>
    <property type="match status" value="1"/>
</dbReference>
<dbReference type="GO" id="GO:0016625">
    <property type="term" value="F:oxidoreductase activity, acting on the aldehyde or oxo group of donors, iron-sulfur protein as acceptor"/>
    <property type="evidence" value="ECO:0007669"/>
    <property type="project" value="InterPro"/>
</dbReference>
<dbReference type="OrthoDB" id="9794954at2"/>
<accession>A0A398D3H7</accession>
<dbReference type="InterPro" id="IPR051626">
    <property type="entry name" value="Oxidoreductase_gamma_subunit"/>
</dbReference>
<dbReference type="PANTHER" id="PTHR43366:SF1">
    <property type="entry name" value="PYRUVATE SYNTHASE SUBUNIT PORC"/>
    <property type="match status" value="1"/>
</dbReference>
<dbReference type="EMBL" id="QXIS01000034">
    <property type="protein sequence ID" value="RIE05634.1"/>
    <property type="molecule type" value="Genomic_DNA"/>
</dbReference>
<proteinExistence type="predicted"/>
<dbReference type="AlphaFoldDB" id="A0A398D3H7"/>
<gene>
    <name evidence="3" type="ORF">SMC7_06790</name>
</gene>
<evidence type="ECO:0000313" key="4">
    <source>
        <dbReference type="Proteomes" id="UP000266328"/>
    </source>
</evidence>
<keyword evidence="4" id="KW-1185">Reference proteome</keyword>
<reference evidence="3 4" key="1">
    <citation type="submission" date="2018-09" db="EMBL/GenBank/DDBJ databases">
        <title>Discovery and Ecogenomic Context for Candidatus Cryosericales, a Global Caldiserica Order Active in Thawing Permafrost.</title>
        <authorList>
            <person name="Martinez M.A."/>
            <person name="Woodcroft B.J."/>
            <person name="Ignacio Espinoza J.C."/>
            <person name="Zayed A."/>
            <person name="Singleton C.M."/>
            <person name="Boyd J."/>
            <person name="Li Y.-F."/>
            <person name="Purvine S."/>
            <person name="Maughan H."/>
            <person name="Hodgkins S.B."/>
            <person name="Anderson D."/>
            <person name="Sederholm M."/>
            <person name="Temperton B."/>
            <person name="Saleska S.R."/>
            <person name="Tyson G.W."/>
            <person name="Rich V.I."/>
        </authorList>
    </citation>
    <scope>NUCLEOTIDE SEQUENCE [LARGE SCALE GENOMIC DNA]</scope>
    <source>
        <strain evidence="3 4">SMC7</strain>
    </source>
</reference>